<dbReference type="InterPro" id="IPR023801">
    <property type="entry name" value="His_deacetylse_dom"/>
</dbReference>
<sequence>MSEKTGFFLHPSSSLHDTGWGHPEHQGRLRALASSVGNDLLMLHGHAEQMEAADGTEHDLLLVHTKDHVKQVRAACQRAEDENSIIAIDPDTKVSSQSWNAALGSVGTAIAATRAVARGDIRNAFVATRPPGHHATPGQAMGFCLFNNIAVTARWLQAEGYADRVLIIDWDVHHGNGTQDAFYGDATVYFLSLHQSSHYPGTGSANERGRDDGEGYTLNVPLPSATPRADYLHAFDQALGQTLKKFSPEFVLVSAGFDVMAEDPLGGMLLEPDDLYVMTRRIVEDAAADCDGKVIALLEGGYNPPRLGQGVVAVIRGLAGLEKP</sequence>
<accession>A0A381NJ06</accession>
<dbReference type="PRINTS" id="PR01270">
    <property type="entry name" value="HDASUPER"/>
</dbReference>
<feature type="domain" description="Histone deacetylase" evidence="1">
    <location>
        <begin position="22"/>
        <end position="317"/>
    </location>
</feature>
<gene>
    <name evidence="2" type="ORF">METZ01_LOCUS6357</name>
</gene>
<dbReference type="InterPro" id="IPR023696">
    <property type="entry name" value="Ureohydrolase_dom_sf"/>
</dbReference>
<proteinExistence type="predicted"/>
<protein>
    <recommendedName>
        <fullName evidence="1">Histone deacetylase domain-containing protein</fullName>
    </recommendedName>
</protein>
<dbReference type="AlphaFoldDB" id="A0A381NJ06"/>
<evidence type="ECO:0000259" key="1">
    <source>
        <dbReference type="Pfam" id="PF00850"/>
    </source>
</evidence>
<dbReference type="Gene3D" id="3.40.800.20">
    <property type="entry name" value="Histone deacetylase domain"/>
    <property type="match status" value="1"/>
</dbReference>
<dbReference type="GO" id="GO:0040029">
    <property type="term" value="P:epigenetic regulation of gene expression"/>
    <property type="evidence" value="ECO:0007669"/>
    <property type="project" value="TreeGrafter"/>
</dbReference>
<name>A0A381NJ06_9ZZZZ</name>
<dbReference type="PANTHER" id="PTHR10625">
    <property type="entry name" value="HISTONE DEACETYLASE HDAC1-RELATED"/>
    <property type="match status" value="1"/>
</dbReference>
<reference evidence="2" key="1">
    <citation type="submission" date="2018-05" db="EMBL/GenBank/DDBJ databases">
        <authorList>
            <person name="Lanie J.A."/>
            <person name="Ng W.-L."/>
            <person name="Kazmierczak K.M."/>
            <person name="Andrzejewski T.M."/>
            <person name="Davidsen T.M."/>
            <person name="Wayne K.J."/>
            <person name="Tettelin H."/>
            <person name="Glass J.I."/>
            <person name="Rusch D."/>
            <person name="Podicherti R."/>
            <person name="Tsui H.-C.T."/>
            <person name="Winkler M.E."/>
        </authorList>
    </citation>
    <scope>NUCLEOTIDE SEQUENCE</scope>
</reference>
<dbReference type="PANTHER" id="PTHR10625:SF10">
    <property type="entry name" value="HISTONE DEACETYLASE HDAC1"/>
    <property type="match status" value="1"/>
</dbReference>
<organism evidence="2">
    <name type="scientific">marine metagenome</name>
    <dbReference type="NCBI Taxonomy" id="408172"/>
    <lineage>
        <taxon>unclassified sequences</taxon>
        <taxon>metagenomes</taxon>
        <taxon>ecological metagenomes</taxon>
    </lineage>
</organism>
<dbReference type="Pfam" id="PF00850">
    <property type="entry name" value="Hist_deacetyl"/>
    <property type="match status" value="1"/>
</dbReference>
<evidence type="ECO:0000313" key="2">
    <source>
        <dbReference type="EMBL" id="SUZ53503.1"/>
    </source>
</evidence>
<dbReference type="EMBL" id="UINC01000333">
    <property type="protein sequence ID" value="SUZ53503.1"/>
    <property type="molecule type" value="Genomic_DNA"/>
</dbReference>
<dbReference type="SUPFAM" id="SSF52768">
    <property type="entry name" value="Arginase/deacetylase"/>
    <property type="match status" value="1"/>
</dbReference>
<dbReference type="InterPro" id="IPR000286">
    <property type="entry name" value="HDACs"/>
</dbReference>
<dbReference type="CDD" id="cd09992">
    <property type="entry name" value="HDAC_classII"/>
    <property type="match status" value="1"/>
</dbReference>
<dbReference type="InterPro" id="IPR037138">
    <property type="entry name" value="His_deacetylse_dom_sf"/>
</dbReference>
<dbReference type="GO" id="GO:0004407">
    <property type="term" value="F:histone deacetylase activity"/>
    <property type="evidence" value="ECO:0007669"/>
    <property type="project" value="TreeGrafter"/>
</dbReference>